<dbReference type="GO" id="GO:0009288">
    <property type="term" value="C:bacterial-type flagellum"/>
    <property type="evidence" value="ECO:0007669"/>
    <property type="project" value="InterPro"/>
</dbReference>
<keyword evidence="11" id="KW-0969">Cilium</keyword>
<evidence type="ECO:0000256" key="8">
    <source>
        <dbReference type="ARBA" id="ARBA00022927"/>
    </source>
</evidence>
<keyword evidence="8" id="KW-0653">Protein transport</keyword>
<keyword evidence="12" id="KW-1185">Reference proteome</keyword>
<evidence type="ECO:0000313" key="11">
    <source>
        <dbReference type="EMBL" id="AYC29242.1"/>
    </source>
</evidence>
<evidence type="ECO:0000256" key="3">
    <source>
        <dbReference type="ARBA" id="ARBA00020392"/>
    </source>
</evidence>
<comment type="similarity">
    <text evidence="2">Belongs to the FliJ family.</text>
</comment>
<keyword evidence="5" id="KW-1003">Cell membrane</keyword>
<dbReference type="KEGG" id="paek:D3873_04860"/>
<dbReference type="GO" id="GO:0005886">
    <property type="term" value="C:plasma membrane"/>
    <property type="evidence" value="ECO:0007669"/>
    <property type="project" value="UniProtKB-SubCell"/>
</dbReference>
<keyword evidence="11" id="KW-0966">Cell projection</keyword>
<gene>
    <name evidence="11" type="primary">fliJ</name>
    <name evidence="11" type="ORF">D3873_04860</name>
</gene>
<organism evidence="11 12">
    <name type="scientific">Paenisporosarcina cavernae</name>
    <dbReference type="NCBI Taxonomy" id="2320858"/>
    <lineage>
        <taxon>Bacteria</taxon>
        <taxon>Bacillati</taxon>
        <taxon>Bacillota</taxon>
        <taxon>Bacilli</taxon>
        <taxon>Bacillales</taxon>
        <taxon>Caryophanaceae</taxon>
        <taxon>Paenisporosarcina</taxon>
    </lineage>
</organism>
<evidence type="ECO:0000313" key="12">
    <source>
        <dbReference type="Proteomes" id="UP000265725"/>
    </source>
</evidence>
<evidence type="ECO:0000256" key="5">
    <source>
        <dbReference type="ARBA" id="ARBA00022475"/>
    </source>
</evidence>
<keyword evidence="9" id="KW-0472">Membrane</keyword>
<keyword evidence="4" id="KW-0813">Transport</keyword>
<dbReference type="Pfam" id="PF02050">
    <property type="entry name" value="FliJ"/>
    <property type="match status" value="1"/>
</dbReference>
<dbReference type="OrthoDB" id="2968361at2"/>
<dbReference type="GO" id="GO:0071973">
    <property type="term" value="P:bacterial-type flagellum-dependent cell motility"/>
    <property type="evidence" value="ECO:0007669"/>
    <property type="project" value="InterPro"/>
</dbReference>
<dbReference type="AlphaFoldDB" id="A0A385YUK3"/>
<name>A0A385YUK3_9BACL</name>
<evidence type="ECO:0000256" key="9">
    <source>
        <dbReference type="ARBA" id="ARBA00023136"/>
    </source>
</evidence>
<comment type="subcellular location">
    <subcellularLocation>
        <location evidence="1">Cell membrane</location>
        <topology evidence="1">Peripheral membrane protein</topology>
        <orientation evidence="1">Cytoplasmic side</orientation>
    </subcellularLocation>
</comment>
<evidence type="ECO:0000256" key="6">
    <source>
        <dbReference type="ARBA" id="ARBA00022500"/>
    </source>
</evidence>
<keyword evidence="6" id="KW-0145">Chemotaxis</keyword>
<dbReference type="InterPro" id="IPR053716">
    <property type="entry name" value="Flag_assembly_chemotaxis_eff"/>
</dbReference>
<dbReference type="GO" id="GO:0015031">
    <property type="term" value="P:protein transport"/>
    <property type="evidence" value="ECO:0007669"/>
    <property type="project" value="UniProtKB-KW"/>
</dbReference>
<evidence type="ECO:0000256" key="4">
    <source>
        <dbReference type="ARBA" id="ARBA00022448"/>
    </source>
</evidence>
<dbReference type="InterPro" id="IPR012823">
    <property type="entry name" value="Flagell_FliJ"/>
</dbReference>
<dbReference type="GO" id="GO:0044781">
    <property type="term" value="P:bacterial-type flagellum organization"/>
    <property type="evidence" value="ECO:0007669"/>
    <property type="project" value="UniProtKB-KW"/>
</dbReference>
<evidence type="ECO:0000256" key="1">
    <source>
        <dbReference type="ARBA" id="ARBA00004413"/>
    </source>
</evidence>
<dbReference type="GO" id="GO:0006935">
    <property type="term" value="P:chemotaxis"/>
    <property type="evidence" value="ECO:0007669"/>
    <property type="project" value="UniProtKB-KW"/>
</dbReference>
<keyword evidence="10" id="KW-1006">Bacterial flagellum protein export</keyword>
<reference evidence="12" key="1">
    <citation type="submission" date="2018-09" db="EMBL/GenBank/DDBJ databases">
        <authorList>
            <person name="Zhu H."/>
        </authorList>
    </citation>
    <scope>NUCLEOTIDE SEQUENCE [LARGE SCALE GENOMIC DNA]</scope>
    <source>
        <strain evidence="12">K2R23-3</strain>
    </source>
</reference>
<dbReference type="EMBL" id="CP032418">
    <property type="protein sequence ID" value="AYC29242.1"/>
    <property type="molecule type" value="Genomic_DNA"/>
</dbReference>
<accession>A0A385YUK3</accession>
<dbReference type="Proteomes" id="UP000265725">
    <property type="component" value="Chromosome"/>
</dbReference>
<proteinExistence type="inferred from homology"/>
<protein>
    <recommendedName>
        <fullName evidence="3">Flagellar FliJ protein</fullName>
    </recommendedName>
</protein>
<evidence type="ECO:0000256" key="7">
    <source>
        <dbReference type="ARBA" id="ARBA00022795"/>
    </source>
</evidence>
<evidence type="ECO:0000256" key="10">
    <source>
        <dbReference type="ARBA" id="ARBA00023225"/>
    </source>
</evidence>
<dbReference type="Gene3D" id="1.10.287.1700">
    <property type="match status" value="1"/>
</dbReference>
<keyword evidence="11" id="KW-0282">Flagellum</keyword>
<evidence type="ECO:0000256" key="2">
    <source>
        <dbReference type="ARBA" id="ARBA00010004"/>
    </source>
</evidence>
<dbReference type="NCBIfam" id="TIGR02473">
    <property type="entry name" value="flagell_FliJ"/>
    <property type="match status" value="1"/>
</dbReference>
<keyword evidence="7" id="KW-1005">Bacterial flagellum biogenesis</keyword>
<dbReference type="RefSeq" id="WP_119882982.1">
    <property type="nucleotide sequence ID" value="NZ_CP032418.1"/>
</dbReference>
<sequence>MTAYNYRFENVLTLRDQEKTEMEVAYKDSVRHFEDVATKLYDLLKKKENTLENQQMNLEKGSTMDDFHHYTRFINGLERSINDLQQIVVQARIKMNWHEEKLIEKNMEVRKYEKMREKDYSQFIELQNKNEMNRLDELSTLAFRQKRM</sequence>